<organism evidence="1">
    <name type="scientific">bioreactor metagenome</name>
    <dbReference type="NCBI Taxonomy" id="1076179"/>
    <lineage>
        <taxon>unclassified sequences</taxon>
        <taxon>metagenomes</taxon>
        <taxon>ecological metagenomes</taxon>
    </lineage>
</organism>
<dbReference type="InterPro" id="IPR029045">
    <property type="entry name" value="ClpP/crotonase-like_dom_sf"/>
</dbReference>
<comment type="caution">
    <text evidence="1">The sequence shown here is derived from an EMBL/GenBank/DDBJ whole genome shotgun (WGS) entry which is preliminary data.</text>
</comment>
<reference evidence="1" key="1">
    <citation type="submission" date="2019-08" db="EMBL/GenBank/DDBJ databases">
        <authorList>
            <person name="Kucharzyk K."/>
            <person name="Murdoch R.W."/>
            <person name="Higgins S."/>
            <person name="Loffler F."/>
        </authorList>
    </citation>
    <scope>NUCLEOTIDE SEQUENCE</scope>
</reference>
<proteinExistence type="predicted"/>
<sequence length="68" mass="7474">MQERILRFVSEHSAISREKLYELMIAKDEMANDVGTVLIGEDAVRCGIINELGGLSAALAKLKQLVQS</sequence>
<dbReference type="AlphaFoldDB" id="A0A645H1T2"/>
<dbReference type="SUPFAM" id="SSF52096">
    <property type="entry name" value="ClpP/crotonase"/>
    <property type="match status" value="1"/>
</dbReference>
<accession>A0A645H1T2</accession>
<gene>
    <name evidence="1" type="primary">tepA_10</name>
    <name evidence="1" type="ORF">SDC9_180468</name>
</gene>
<protein>
    <submittedName>
        <fullName evidence="1">Translocation-enhancing protein TepA</fullName>
    </submittedName>
</protein>
<dbReference type="EMBL" id="VSSQ01085273">
    <property type="protein sequence ID" value="MPN32985.1"/>
    <property type="molecule type" value="Genomic_DNA"/>
</dbReference>
<name>A0A645H1T2_9ZZZZ</name>
<evidence type="ECO:0000313" key="1">
    <source>
        <dbReference type="EMBL" id="MPN32985.1"/>
    </source>
</evidence>